<gene>
    <name evidence="3" type="primary">SLY1</name>
    <name evidence="3" type="ORF">HK099_004089</name>
</gene>
<dbReference type="InterPro" id="IPR043127">
    <property type="entry name" value="Sec-1-like_dom3a"/>
</dbReference>
<evidence type="ECO:0000256" key="1">
    <source>
        <dbReference type="ARBA" id="ARBA00009884"/>
    </source>
</evidence>
<evidence type="ECO:0000313" key="3">
    <source>
        <dbReference type="EMBL" id="KAJ3226820.1"/>
    </source>
</evidence>
<dbReference type="Gene3D" id="3.90.830.10">
    <property type="entry name" value="Syntaxin Binding Protein 1, Chain A, domain 2"/>
    <property type="match status" value="1"/>
</dbReference>
<keyword evidence="4" id="KW-1185">Reference proteome</keyword>
<keyword evidence="2" id="KW-1133">Transmembrane helix</keyword>
<name>A0AAD5U6Z5_9FUNG</name>
<evidence type="ECO:0000256" key="2">
    <source>
        <dbReference type="SAM" id="Phobius"/>
    </source>
</evidence>
<sequence length="585" mass="66005">MTIFARQKEALISMLNFNNASSSVWKVLIYDNQAQLIISPLLKVNDLRLNGVTVNMNINSTRHQISDVPAIYFLLPSEENIQKIAKDFSLNLYSEYYLNFLSPLPRSILEALAKVSREQQIEPIISQVYDQYLNFVCLDTNMFTFNLQKSYQILNSPNSNDSEIDQFVTKIANSVLITMKVLPIIRSPRGNSAAEMVASKLEGKLRDYLMNNRGTEFGGSVRPILLLLDRNLDFTSLLHHAWTYSTMVHDVFEMKFNRINVITEDGKKKSYDIDPTDFFWEKYAGLPLPQAAEECSQQINQYKKDVDALTSSCGVESLEEVSGGTKNLQLAITQMPELTERKRIIDMHMNIIVSLMNTVKERQLDTFFSLEEQITRQTKSLVLDTLNDNSKSKEDKLRFFLIYFLSVEDIPKEDLMEYEKILSESGCSTSSITYIKNVLAFTKMHSGSVSTSNSSGGGDLLGKFSSFGNKFIDVANNAGVTGGFENLISGVKNLVITKKNLPITRAVDNFMEGSNLQEFEDFSYFDAKLPKNQKSKSATATAKNQTFSEGKVSVFGLYLIILAIVFVVGGGNYFEYQNLMDYAVS</sequence>
<dbReference type="Proteomes" id="UP001211065">
    <property type="component" value="Unassembled WGS sequence"/>
</dbReference>
<dbReference type="EMBL" id="JADGJW010000028">
    <property type="protein sequence ID" value="KAJ3226820.1"/>
    <property type="molecule type" value="Genomic_DNA"/>
</dbReference>
<feature type="transmembrane region" description="Helical" evidence="2">
    <location>
        <begin position="555"/>
        <end position="574"/>
    </location>
</feature>
<comment type="similarity">
    <text evidence="1">Belongs to the STXBP/unc-18/SEC1 family.</text>
</comment>
<dbReference type="InterPro" id="IPR027482">
    <property type="entry name" value="Sec1-like_dom2"/>
</dbReference>
<evidence type="ECO:0000313" key="4">
    <source>
        <dbReference type="Proteomes" id="UP001211065"/>
    </source>
</evidence>
<protein>
    <submittedName>
        <fullName evidence="3">Vesicle trafficking between the ER and Golgi</fullName>
    </submittedName>
</protein>
<dbReference type="GO" id="GO:0016192">
    <property type="term" value="P:vesicle-mediated transport"/>
    <property type="evidence" value="ECO:0007669"/>
    <property type="project" value="InterPro"/>
</dbReference>
<accession>A0AAD5U6Z5</accession>
<reference evidence="3" key="1">
    <citation type="submission" date="2020-05" db="EMBL/GenBank/DDBJ databases">
        <title>Phylogenomic resolution of chytrid fungi.</title>
        <authorList>
            <person name="Stajich J.E."/>
            <person name="Amses K."/>
            <person name="Simmons R."/>
            <person name="Seto K."/>
            <person name="Myers J."/>
            <person name="Bonds A."/>
            <person name="Quandt C.A."/>
            <person name="Barry K."/>
            <person name="Liu P."/>
            <person name="Grigoriev I."/>
            <person name="Longcore J.E."/>
            <person name="James T.Y."/>
        </authorList>
    </citation>
    <scope>NUCLEOTIDE SEQUENCE</scope>
    <source>
        <strain evidence="3">JEL0476</strain>
    </source>
</reference>
<dbReference type="Gene3D" id="3.40.50.2060">
    <property type="match status" value="1"/>
</dbReference>
<keyword evidence="2" id="KW-0812">Transmembrane</keyword>
<dbReference type="SUPFAM" id="SSF56815">
    <property type="entry name" value="Sec1/munc18-like (SM) proteins"/>
    <property type="match status" value="1"/>
</dbReference>
<comment type="caution">
    <text evidence="3">The sequence shown here is derived from an EMBL/GenBank/DDBJ whole genome shotgun (WGS) entry which is preliminary data.</text>
</comment>
<dbReference type="PANTHER" id="PTHR11679">
    <property type="entry name" value="VESICLE PROTEIN SORTING-ASSOCIATED"/>
    <property type="match status" value="1"/>
</dbReference>
<dbReference type="AlphaFoldDB" id="A0AAD5U6Z5"/>
<dbReference type="Pfam" id="PF00995">
    <property type="entry name" value="Sec1"/>
    <property type="match status" value="1"/>
</dbReference>
<keyword evidence="2" id="KW-0472">Membrane</keyword>
<dbReference type="InterPro" id="IPR036045">
    <property type="entry name" value="Sec1-like_sf"/>
</dbReference>
<dbReference type="Gene3D" id="3.40.50.1910">
    <property type="match status" value="1"/>
</dbReference>
<dbReference type="InterPro" id="IPR001619">
    <property type="entry name" value="Sec1-like"/>
</dbReference>
<proteinExistence type="inferred from homology"/>
<dbReference type="InterPro" id="IPR043154">
    <property type="entry name" value="Sec-1-like_dom1"/>
</dbReference>
<dbReference type="Gene3D" id="1.25.40.60">
    <property type="match status" value="1"/>
</dbReference>
<organism evidence="3 4">
    <name type="scientific">Clydaea vesicula</name>
    <dbReference type="NCBI Taxonomy" id="447962"/>
    <lineage>
        <taxon>Eukaryota</taxon>
        <taxon>Fungi</taxon>
        <taxon>Fungi incertae sedis</taxon>
        <taxon>Chytridiomycota</taxon>
        <taxon>Chytridiomycota incertae sedis</taxon>
        <taxon>Chytridiomycetes</taxon>
        <taxon>Lobulomycetales</taxon>
        <taxon>Lobulomycetaceae</taxon>
        <taxon>Clydaea</taxon>
    </lineage>
</organism>